<dbReference type="GO" id="GO:0019808">
    <property type="term" value="F:polyamine binding"/>
    <property type="evidence" value="ECO:0007669"/>
    <property type="project" value="InterPro"/>
</dbReference>
<keyword evidence="2 5" id="KW-0813">Transport</keyword>
<dbReference type="PANTHER" id="PTHR30222">
    <property type="entry name" value="SPERMIDINE/PUTRESCINE-BINDING PERIPLASMIC PROTEIN"/>
    <property type="match status" value="1"/>
</dbReference>
<dbReference type="Gene3D" id="3.40.190.10">
    <property type="entry name" value="Periplasmic binding protein-like II"/>
    <property type="match status" value="2"/>
</dbReference>
<evidence type="ECO:0000256" key="5">
    <source>
        <dbReference type="PIRNR" id="PIRNR019574"/>
    </source>
</evidence>
<keyword evidence="8" id="KW-1185">Reference proteome</keyword>
<dbReference type="InterPro" id="IPR006059">
    <property type="entry name" value="SBP"/>
</dbReference>
<comment type="caution">
    <text evidence="7">The sequence shown here is derived from an EMBL/GenBank/DDBJ whole genome shotgun (WGS) entry which is preliminary data.</text>
</comment>
<feature type="binding site" evidence="6">
    <location>
        <position position="72"/>
    </location>
    <ligand>
        <name>spermidine</name>
        <dbReference type="ChEBI" id="CHEBI:57834"/>
    </ligand>
</feature>
<evidence type="ECO:0000313" key="7">
    <source>
        <dbReference type="EMBL" id="MRH77419.1"/>
    </source>
</evidence>
<organism evidence="7 8">
    <name type="scientific">Spiribacter salilacus</name>
    <dbReference type="NCBI Taxonomy" id="2664894"/>
    <lineage>
        <taxon>Bacteria</taxon>
        <taxon>Pseudomonadati</taxon>
        <taxon>Pseudomonadota</taxon>
        <taxon>Gammaproteobacteria</taxon>
        <taxon>Chromatiales</taxon>
        <taxon>Ectothiorhodospiraceae</taxon>
        <taxon>Spiribacter</taxon>
    </lineage>
</organism>
<dbReference type="InterPro" id="IPR001188">
    <property type="entry name" value="Sperm_putr-bd"/>
</dbReference>
<reference evidence="7 8" key="1">
    <citation type="submission" date="2019-11" db="EMBL/GenBank/DDBJ databases">
        <authorList>
            <person name="Zhang X.Y."/>
        </authorList>
    </citation>
    <scope>NUCLEOTIDE SEQUENCE [LARGE SCALE GENOMIC DNA]</scope>
    <source>
        <strain evidence="7 8">C176</strain>
    </source>
</reference>
<comment type="similarity">
    <text evidence="5">Belongs to the bacterial solute-binding protein PotD/PotF family.</text>
</comment>
<dbReference type="GO" id="GO:0042597">
    <property type="term" value="C:periplasmic space"/>
    <property type="evidence" value="ECO:0007669"/>
    <property type="project" value="UniProtKB-SubCell"/>
</dbReference>
<dbReference type="PRINTS" id="PR00909">
    <property type="entry name" value="SPERMDNBNDNG"/>
</dbReference>
<dbReference type="CDD" id="cd13590">
    <property type="entry name" value="PBP2_PotD_PotF_like"/>
    <property type="match status" value="1"/>
</dbReference>
<evidence type="ECO:0000256" key="2">
    <source>
        <dbReference type="ARBA" id="ARBA00022448"/>
    </source>
</evidence>
<evidence type="ECO:0000256" key="1">
    <source>
        <dbReference type="ARBA" id="ARBA00004418"/>
    </source>
</evidence>
<dbReference type="Pfam" id="PF13416">
    <property type="entry name" value="SBP_bac_8"/>
    <property type="match status" value="1"/>
</dbReference>
<dbReference type="SUPFAM" id="SSF53850">
    <property type="entry name" value="Periplasmic binding protein-like II"/>
    <property type="match status" value="1"/>
</dbReference>
<dbReference type="Proteomes" id="UP000433788">
    <property type="component" value="Unassembled WGS sequence"/>
</dbReference>
<evidence type="ECO:0000313" key="8">
    <source>
        <dbReference type="Proteomes" id="UP000433788"/>
    </source>
</evidence>
<proteinExistence type="inferred from homology"/>
<evidence type="ECO:0000256" key="6">
    <source>
        <dbReference type="PIRSR" id="PIRSR019574-1"/>
    </source>
</evidence>
<evidence type="ECO:0000256" key="4">
    <source>
        <dbReference type="ARBA" id="ARBA00022764"/>
    </source>
</evidence>
<name>A0A6N7QPV0_9GAMM</name>
<dbReference type="PIRSF" id="PIRSF019574">
    <property type="entry name" value="Periplasmic_polyamine_BP"/>
    <property type="match status" value="1"/>
</dbReference>
<comment type="function">
    <text evidence="5">Required for the activity of the bacterial periplasmic transport system of putrescine.</text>
</comment>
<sequence length="342" mass="38372">MSLLVTATLSAQERTLNVFNWSQYMDPEIIEAFEAEYDVTVVENYFNSNGEMFAKLRAGGDSQYDIIVPSNYYVPRLIETGLVQPLDHEQLPHLNNLLSTFVNPNFDPGNRYSVAYQWGTTGVVYNRAVLGDVEKSWSVLFDPKVNPDQPFAVPEDAQVVLGSVCAWLGYGYDCDARDELMQAAEVMLDTKQRGNFVGFVQGTPVLQQIARGSVHAGITFNGDFIFYKDEDPEAYADIEFMIPEEGAEVWVDNLMIPANAPNADLAHAFIDYLLRAEVAAQLSNWTYYASPNAAAQPMLDPILQEVPITPTPDEMEVLAFTPSLKGEELQFLQQLWREIEAR</sequence>
<keyword evidence="3" id="KW-0732">Signal</keyword>
<evidence type="ECO:0000256" key="3">
    <source>
        <dbReference type="ARBA" id="ARBA00022729"/>
    </source>
</evidence>
<comment type="subcellular location">
    <subcellularLocation>
        <location evidence="1 5">Periplasm</location>
    </subcellularLocation>
</comment>
<keyword evidence="4 5" id="KW-0574">Periplasm</keyword>
<dbReference type="EMBL" id="WJPP01000001">
    <property type="protein sequence ID" value="MRH77419.1"/>
    <property type="molecule type" value="Genomic_DNA"/>
</dbReference>
<dbReference type="GO" id="GO:0015846">
    <property type="term" value="P:polyamine transport"/>
    <property type="evidence" value="ECO:0007669"/>
    <property type="project" value="InterPro"/>
</dbReference>
<dbReference type="PANTHER" id="PTHR30222:SF17">
    <property type="entry name" value="SPERMIDINE_PUTRESCINE-BINDING PERIPLASMIC PROTEIN"/>
    <property type="match status" value="1"/>
</dbReference>
<gene>
    <name evidence="7" type="ORF">GH984_01675</name>
</gene>
<protein>
    <recommendedName>
        <fullName evidence="5">Putrescine-binding periplasmic protein</fullName>
    </recommendedName>
</protein>
<accession>A0A6N7QPV0</accession>
<dbReference type="AlphaFoldDB" id="A0A6N7QPV0"/>